<reference evidence="6" key="1">
    <citation type="submission" date="2020-04" db="EMBL/GenBank/DDBJ databases">
        <authorList>
            <person name="Chiriac C."/>
            <person name="Salcher M."/>
            <person name="Ghai R."/>
            <person name="Kavagutti S V."/>
        </authorList>
    </citation>
    <scope>NUCLEOTIDE SEQUENCE</scope>
</reference>
<accession>A0A6J5N9Z3</accession>
<dbReference type="Gene3D" id="1.10.150.130">
    <property type="match status" value="1"/>
</dbReference>
<keyword evidence="4" id="KW-1160">Virus entry into host cell</keyword>
<keyword evidence="2" id="KW-0238">DNA-binding</keyword>
<sequence>MATVFLRGKVWFAKLRLWDAAAGAWVWVQRSTHCVDRQAAVMVAGVLEQGAGLAGAGSLDRVKAMGMVNDILRFAGLPLLAGVPLTFAFAREMCRAPGLAYKTAQKYAGALDRFERWAGKDRALDGWTTGEMQAYYDGLRGELSVTTCGHHLTFLRMVWGRAVKLGHVQMNPAAGVVSAPGVKLARVPLSRGEVAAVVRVMRRAGERGWVLLTLLGWHTGHRIVDLLGVGAGSLGVAGDVPVVRLQPEKRRGAGGRLVVLPVPGYLAGMVRRWGGCGPMGRKNGSGNVSNDFVEWLRRAGVDPLRVQHKARVVHLKSFHSLRHSMASRLAAAGVHGEVARLVTDHSSPVVHRGYVHAEIEALAGALRAVRRV</sequence>
<keyword evidence="5" id="KW-0472">Membrane</keyword>
<dbReference type="InterPro" id="IPR010998">
    <property type="entry name" value="Integrase_recombinase_N"/>
</dbReference>
<dbReference type="PANTHER" id="PTHR30349">
    <property type="entry name" value="PHAGE INTEGRASE-RELATED"/>
    <property type="match status" value="1"/>
</dbReference>
<dbReference type="GO" id="GO:0015074">
    <property type="term" value="P:DNA integration"/>
    <property type="evidence" value="ECO:0007669"/>
    <property type="project" value="InterPro"/>
</dbReference>
<evidence type="ECO:0000256" key="5">
    <source>
        <dbReference type="SAM" id="Phobius"/>
    </source>
</evidence>
<gene>
    <name evidence="6" type="ORF">UFOVP672_1</name>
</gene>
<dbReference type="EMBL" id="LR796636">
    <property type="protein sequence ID" value="CAB4155352.1"/>
    <property type="molecule type" value="Genomic_DNA"/>
</dbReference>
<dbReference type="InterPro" id="IPR050090">
    <property type="entry name" value="Tyrosine_recombinase_XerCD"/>
</dbReference>
<evidence type="ECO:0000313" key="6">
    <source>
        <dbReference type="EMBL" id="CAB4155352.1"/>
    </source>
</evidence>
<organism evidence="6">
    <name type="scientific">uncultured Caudovirales phage</name>
    <dbReference type="NCBI Taxonomy" id="2100421"/>
    <lineage>
        <taxon>Viruses</taxon>
        <taxon>Duplodnaviria</taxon>
        <taxon>Heunggongvirae</taxon>
        <taxon>Uroviricota</taxon>
        <taxon>Caudoviricetes</taxon>
        <taxon>Peduoviridae</taxon>
        <taxon>Maltschvirus</taxon>
        <taxon>Maltschvirus maltsch</taxon>
    </lineage>
</organism>
<protein>
    <submittedName>
        <fullName evidence="6">Integrase, catalytic domain containing protein</fullName>
    </submittedName>
</protein>
<evidence type="ECO:0000256" key="2">
    <source>
        <dbReference type="ARBA" id="ARBA00023125"/>
    </source>
</evidence>
<dbReference type="PANTHER" id="PTHR30349:SF84">
    <property type="entry name" value="PHAGE-RELATED INTEGRASE"/>
    <property type="match status" value="1"/>
</dbReference>
<proteinExistence type="inferred from homology"/>
<comment type="similarity">
    <text evidence="1">Belongs to the 'phage' integrase family.</text>
</comment>
<dbReference type="Gene3D" id="1.10.443.10">
    <property type="entry name" value="Intergrase catalytic core"/>
    <property type="match status" value="1"/>
</dbReference>
<dbReference type="GO" id="GO:0044826">
    <property type="term" value="P:viral genome integration into host DNA"/>
    <property type="evidence" value="ECO:0007669"/>
    <property type="project" value="UniProtKB-KW"/>
</dbReference>
<dbReference type="GO" id="GO:0075713">
    <property type="term" value="P:establishment of integrated proviral latency"/>
    <property type="evidence" value="ECO:0007669"/>
    <property type="project" value="UniProtKB-KW"/>
</dbReference>
<dbReference type="GO" id="GO:0006310">
    <property type="term" value="P:DNA recombination"/>
    <property type="evidence" value="ECO:0007669"/>
    <property type="project" value="UniProtKB-KW"/>
</dbReference>
<keyword evidence="5" id="KW-1133">Transmembrane helix</keyword>
<keyword evidence="4" id="KW-0229">DNA integration</keyword>
<keyword evidence="5" id="KW-0812">Transmembrane</keyword>
<dbReference type="GO" id="GO:0003677">
    <property type="term" value="F:DNA binding"/>
    <property type="evidence" value="ECO:0007669"/>
    <property type="project" value="UniProtKB-KW"/>
</dbReference>
<feature type="transmembrane region" description="Helical" evidence="5">
    <location>
        <begin position="71"/>
        <end position="90"/>
    </location>
</feature>
<dbReference type="SUPFAM" id="SSF56349">
    <property type="entry name" value="DNA breaking-rejoining enzymes"/>
    <property type="match status" value="1"/>
</dbReference>
<evidence type="ECO:0000256" key="4">
    <source>
        <dbReference type="ARBA" id="ARBA00023195"/>
    </source>
</evidence>
<keyword evidence="3" id="KW-0233">DNA recombination</keyword>
<name>A0A6J5N9Z3_9CAUD</name>
<dbReference type="InterPro" id="IPR011010">
    <property type="entry name" value="DNA_brk_join_enz"/>
</dbReference>
<evidence type="ECO:0000256" key="1">
    <source>
        <dbReference type="ARBA" id="ARBA00008857"/>
    </source>
</evidence>
<evidence type="ECO:0000256" key="3">
    <source>
        <dbReference type="ARBA" id="ARBA00023172"/>
    </source>
</evidence>
<keyword evidence="4" id="KW-1179">Viral genome integration</keyword>
<dbReference type="InterPro" id="IPR013762">
    <property type="entry name" value="Integrase-like_cat_sf"/>
</dbReference>